<evidence type="ECO:0000313" key="1">
    <source>
        <dbReference type="EMBL" id="AHY26780.1"/>
    </source>
</evidence>
<sequence>MVVYGNIVKGGATVQDSIYRGMSAMFVHGLRSVHDLGDAVYFESDVNATHRQLKGLATMSTLQLIAPYSEIKRPTSNDTRMTPDEVKAIIAVCANPISSTVQS</sequence>
<reference evidence="1 2" key="1">
    <citation type="journal article" date="2014" name="PLoS ONE">
        <title>Characterization of Newly Isolated Lytic Bacteriophages Active against Acinetobacter baumannii.</title>
        <authorList>
            <person name="Merabishvili M."/>
            <person name="Vandenheuvel D."/>
            <person name="Kropinski A.M."/>
            <person name="Mast J."/>
            <person name="De Vos D."/>
            <person name="Verbeken G."/>
            <person name="Noben J.P."/>
            <person name="Lavigne R."/>
            <person name="Vaneechoutte M."/>
            <person name="Pirnay J.P."/>
        </authorList>
    </citation>
    <scope>NUCLEOTIDE SEQUENCE [LARGE SCALE GENOMIC DNA]</scope>
</reference>
<dbReference type="GeneID" id="22112141"/>
<evidence type="ECO:0000313" key="2">
    <source>
        <dbReference type="Proteomes" id="UP000028860"/>
    </source>
</evidence>
<protein>
    <submittedName>
        <fullName evidence="1">Uncharacterized protein</fullName>
    </submittedName>
</protein>
<organism evidence="1 2">
    <name type="scientific">Acinetobacter phage vB_AbaP_Acibel007</name>
    <dbReference type="NCBI Taxonomy" id="1481187"/>
    <lineage>
        <taxon>Viruses</taxon>
        <taxon>Duplodnaviria</taxon>
        <taxon>Heunggongvirae</taxon>
        <taxon>Uroviricota</taxon>
        <taxon>Caudoviricetes</taxon>
        <taxon>Autographivirales</taxon>
        <taxon>Autoscriptoviridae</taxon>
        <taxon>Beijerinckvirinae</taxon>
        <taxon>Daemvirus</taxon>
        <taxon>Daemvirus acibel007</taxon>
    </lineage>
</organism>
<dbReference type="KEGG" id="vg:22112141"/>
<keyword evidence="2" id="KW-1185">Reference proteome</keyword>
<dbReference type="EMBL" id="KJ473423">
    <property type="protein sequence ID" value="AHY26780.1"/>
    <property type="molecule type" value="Genomic_DNA"/>
</dbReference>
<name>A0A075DXD3_9CAUD</name>
<dbReference type="Proteomes" id="UP000028860">
    <property type="component" value="Segment"/>
</dbReference>
<proteinExistence type="predicted"/>
<dbReference type="RefSeq" id="YP_009103220.1">
    <property type="nucleotide sequence ID" value="NC_025457.1"/>
</dbReference>
<gene>
    <name evidence="1" type="ORF">vB_AbaP_Acibel007_9</name>
</gene>
<accession>A0A075DXD3</accession>